<comment type="similarity">
    <text evidence="1">Belongs to the short-chain dehydrogenases/reductases (SDR) family.</text>
</comment>
<dbReference type="PANTHER" id="PTHR43115">
    <property type="entry name" value="DEHYDROGENASE/REDUCTASE SDR FAMILY MEMBER 11"/>
    <property type="match status" value="1"/>
</dbReference>
<dbReference type="PANTHER" id="PTHR43115:SF4">
    <property type="entry name" value="DEHYDROGENASE_REDUCTASE SDR FAMILY MEMBER 11"/>
    <property type="match status" value="1"/>
</dbReference>
<dbReference type="GO" id="GO:0016491">
    <property type="term" value="F:oxidoreductase activity"/>
    <property type="evidence" value="ECO:0007669"/>
    <property type="project" value="UniProtKB-KW"/>
</dbReference>
<evidence type="ECO:0000313" key="4">
    <source>
        <dbReference type="EMBL" id="PMD28052.1"/>
    </source>
</evidence>
<accession>A0A2J6QP80</accession>
<dbReference type="EMBL" id="KZ613465">
    <property type="protein sequence ID" value="PMD28052.1"/>
    <property type="molecule type" value="Genomic_DNA"/>
</dbReference>
<protein>
    <submittedName>
        <fullName evidence="4">NAD(P)-binding protein</fullName>
    </submittedName>
</protein>
<gene>
    <name evidence="4" type="ORF">NA56DRAFT_560734</name>
</gene>
<dbReference type="InterPro" id="IPR036291">
    <property type="entry name" value="NAD(P)-bd_dom_sf"/>
</dbReference>
<dbReference type="OrthoDB" id="1933717at2759"/>
<sequence length="306" mass="33100">MAQQVDPDQFTGPFMATRTKRRDPYPAIDPSSPSNSQKGRIIIITGASGGIGAAAAKVWARAGATGIVIAARRVAALEKVAAELRTISPLSKVLAVNADITSEEEVKNLFASVQKTFGRPADVMLNNAGYLKDDQLIGETAPNDWWTGIEVNLKGTYIMTHYFIQAQPNPKEPTGTIITVSSGRAGLTGAGGSAYNIAKIAEQRLNEHLQLEYPTLRVFTTMPGIALTEMVTDFWLPFALDHVDLTGMLALYLVQPRADFLKGSMVGVNWDVEELEQHKEEIVSKKALQTSWMPILSFNGGKGLGA</sequence>
<evidence type="ECO:0000256" key="2">
    <source>
        <dbReference type="ARBA" id="ARBA00023002"/>
    </source>
</evidence>
<keyword evidence="5" id="KW-1185">Reference proteome</keyword>
<dbReference type="PRINTS" id="PR00081">
    <property type="entry name" value="GDHRDH"/>
</dbReference>
<dbReference type="Proteomes" id="UP000235672">
    <property type="component" value="Unassembled WGS sequence"/>
</dbReference>
<dbReference type="CDD" id="cd05233">
    <property type="entry name" value="SDR_c"/>
    <property type="match status" value="1"/>
</dbReference>
<dbReference type="AlphaFoldDB" id="A0A2J6QP80"/>
<name>A0A2J6QP80_9HELO</name>
<proteinExistence type="inferred from homology"/>
<feature type="region of interest" description="Disordered" evidence="3">
    <location>
        <begin position="1"/>
        <end position="39"/>
    </location>
</feature>
<evidence type="ECO:0000256" key="1">
    <source>
        <dbReference type="ARBA" id="ARBA00006484"/>
    </source>
</evidence>
<keyword evidence="2" id="KW-0560">Oxidoreductase</keyword>
<dbReference type="STRING" id="1745343.A0A2J6QP80"/>
<dbReference type="Pfam" id="PF00106">
    <property type="entry name" value="adh_short"/>
    <property type="match status" value="1"/>
</dbReference>
<reference evidence="4 5" key="1">
    <citation type="submission" date="2016-05" db="EMBL/GenBank/DDBJ databases">
        <title>A degradative enzymes factory behind the ericoid mycorrhizal symbiosis.</title>
        <authorList>
            <consortium name="DOE Joint Genome Institute"/>
            <person name="Martino E."/>
            <person name="Morin E."/>
            <person name="Grelet G."/>
            <person name="Kuo A."/>
            <person name="Kohler A."/>
            <person name="Daghino S."/>
            <person name="Barry K."/>
            <person name="Choi C."/>
            <person name="Cichocki N."/>
            <person name="Clum A."/>
            <person name="Copeland A."/>
            <person name="Hainaut M."/>
            <person name="Haridas S."/>
            <person name="Labutti K."/>
            <person name="Lindquist E."/>
            <person name="Lipzen A."/>
            <person name="Khouja H.-R."/>
            <person name="Murat C."/>
            <person name="Ohm R."/>
            <person name="Olson A."/>
            <person name="Spatafora J."/>
            <person name="Veneault-Fourrey C."/>
            <person name="Henrissat B."/>
            <person name="Grigoriev I."/>
            <person name="Martin F."/>
            <person name="Perotto S."/>
        </authorList>
    </citation>
    <scope>NUCLEOTIDE SEQUENCE [LARGE SCALE GENOMIC DNA]</scope>
    <source>
        <strain evidence="4 5">UAMH 7357</strain>
    </source>
</reference>
<evidence type="ECO:0000313" key="5">
    <source>
        <dbReference type="Proteomes" id="UP000235672"/>
    </source>
</evidence>
<organism evidence="4 5">
    <name type="scientific">Hyaloscypha hepaticicola</name>
    <dbReference type="NCBI Taxonomy" id="2082293"/>
    <lineage>
        <taxon>Eukaryota</taxon>
        <taxon>Fungi</taxon>
        <taxon>Dikarya</taxon>
        <taxon>Ascomycota</taxon>
        <taxon>Pezizomycotina</taxon>
        <taxon>Leotiomycetes</taxon>
        <taxon>Helotiales</taxon>
        <taxon>Hyaloscyphaceae</taxon>
        <taxon>Hyaloscypha</taxon>
    </lineage>
</organism>
<evidence type="ECO:0000256" key="3">
    <source>
        <dbReference type="SAM" id="MobiDB-lite"/>
    </source>
</evidence>
<dbReference type="SUPFAM" id="SSF51735">
    <property type="entry name" value="NAD(P)-binding Rossmann-fold domains"/>
    <property type="match status" value="1"/>
</dbReference>
<dbReference type="Gene3D" id="3.40.50.720">
    <property type="entry name" value="NAD(P)-binding Rossmann-like Domain"/>
    <property type="match status" value="1"/>
</dbReference>
<dbReference type="InterPro" id="IPR002347">
    <property type="entry name" value="SDR_fam"/>
</dbReference>